<feature type="domain" description="RNase H type-1" evidence="1">
    <location>
        <begin position="7"/>
        <end position="47"/>
    </location>
</feature>
<proteinExistence type="predicted"/>
<organism evidence="2 3">
    <name type="scientific">Solanum bulbocastanum</name>
    <name type="common">Wild potato</name>
    <dbReference type="NCBI Taxonomy" id="147425"/>
    <lineage>
        <taxon>Eukaryota</taxon>
        <taxon>Viridiplantae</taxon>
        <taxon>Streptophyta</taxon>
        <taxon>Embryophyta</taxon>
        <taxon>Tracheophyta</taxon>
        <taxon>Spermatophyta</taxon>
        <taxon>Magnoliopsida</taxon>
        <taxon>eudicotyledons</taxon>
        <taxon>Gunneridae</taxon>
        <taxon>Pentapetalae</taxon>
        <taxon>asterids</taxon>
        <taxon>lamiids</taxon>
        <taxon>Solanales</taxon>
        <taxon>Solanaceae</taxon>
        <taxon>Solanoideae</taxon>
        <taxon>Solaneae</taxon>
        <taxon>Solanum</taxon>
    </lineage>
</organism>
<dbReference type="Proteomes" id="UP001371456">
    <property type="component" value="Unassembled WGS sequence"/>
</dbReference>
<dbReference type="Pfam" id="PF13456">
    <property type="entry name" value="RVT_3"/>
    <property type="match status" value="1"/>
</dbReference>
<sequence length="116" mass="13305">MLSNNNTNTLYGNIVDECRYLMQKLENTKMTHVFRKQNRAVDNLAKEGTKVAVFDEPNILLVPPVYAQKQVEADILGTMYTRLTDNILNYFQDPYVTQSNRNEHTTAVDVPIHCPS</sequence>
<keyword evidence="3" id="KW-1185">Reference proteome</keyword>
<dbReference type="InterPro" id="IPR002156">
    <property type="entry name" value="RNaseH_domain"/>
</dbReference>
<comment type="caution">
    <text evidence="2">The sequence shown here is derived from an EMBL/GenBank/DDBJ whole genome shotgun (WGS) entry which is preliminary data.</text>
</comment>
<dbReference type="GO" id="GO:0003676">
    <property type="term" value="F:nucleic acid binding"/>
    <property type="evidence" value="ECO:0007669"/>
    <property type="project" value="InterPro"/>
</dbReference>
<evidence type="ECO:0000313" key="3">
    <source>
        <dbReference type="Proteomes" id="UP001371456"/>
    </source>
</evidence>
<protein>
    <recommendedName>
        <fullName evidence="1">RNase H type-1 domain-containing protein</fullName>
    </recommendedName>
</protein>
<reference evidence="2 3" key="1">
    <citation type="submission" date="2024-02" db="EMBL/GenBank/DDBJ databases">
        <title>de novo genome assembly of Solanum bulbocastanum strain 11H21.</title>
        <authorList>
            <person name="Hosaka A.J."/>
        </authorList>
    </citation>
    <scope>NUCLEOTIDE SEQUENCE [LARGE SCALE GENOMIC DNA]</scope>
    <source>
        <tissue evidence="2">Young leaves</tissue>
    </source>
</reference>
<dbReference type="AlphaFoldDB" id="A0AAN8Y8U9"/>
<dbReference type="GO" id="GO:0004523">
    <property type="term" value="F:RNA-DNA hybrid ribonuclease activity"/>
    <property type="evidence" value="ECO:0007669"/>
    <property type="project" value="InterPro"/>
</dbReference>
<evidence type="ECO:0000259" key="1">
    <source>
        <dbReference type="Pfam" id="PF13456"/>
    </source>
</evidence>
<gene>
    <name evidence="2" type="ORF">RDI58_017378</name>
</gene>
<evidence type="ECO:0000313" key="2">
    <source>
        <dbReference type="EMBL" id="KAK6783924.1"/>
    </source>
</evidence>
<dbReference type="InterPro" id="IPR036397">
    <property type="entry name" value="RNaseH_sf"/>
</dbReference>
<name>A0AAN8Y8U9_SOLBU</name>
<dbReference type="Gene3D" id="3.30.420.10">
    <property type="entry name" value="Ribonuclease H-like superfamily/Ribonuclease H"/>
    <property type="match status" value="1"/>
</dbReference>
<accession>A0AAN8Y8U9</accession>
<dbReference type="EMBL" id="JBANQN010000007">
    <property type="protein sequence ID" value="KAK6783924.1"/>
    <property type="molecule type" value="Genomic_DNA"/>
</dbReference>